<dbReference type="RefSeq" id="WP_175186910.1">
    <property type="nucleotide sequence ID" value="NZ_JABVZQ010000002.1"/>
</dbReference>
<dbReference type="EMBL" id="JADGII010000001">
    <property type="protein sequence ID" value="MBF0635718.1"/>
    <property type="molecule type" value="Genomic_DNA"/>
</dbReference>
<keyword evidence="9" id="KW-1185">Reference proteome</keyword>
<keyword evidence="5" id="KW-0998">Cell outer membrane</keyword>
<keyword evidence="6" id="KW-0175">Coiled coil</keyword>
<keyword evidence="7" id="KW-0732">Signal</keyword>
<evidence type="ECO:0000256" key="3">
    <source>
        <dbReference type="ARBA" id="ARBA00022692"/>
    </source>
</evidence>
<proteinExistence type="predicted"/>
<name>A0ABR9XNY1_9CHLB</name>
<feature type="coiled-coil region" evidence="6">
    <location>
        <begin position="181"/>
        <end position="208"/>
    </location>
</feature>
<feature type="chain" id="PRO_5046462869" evidence="7">
    <location>
        <begin position="18"/>
        <end position="476"/>
    </location>
</feature>
<evidence type="ECO:0000256" key="2">
    <source>
        <dbReference type="ARBA" id="ARBA00022452"/>
    </source>
</evidence>
<reference evidence="8 9" key="1">
    <citation type="journal article" date="2020" name="Microorganisms">
        <title>Simultaneous Genome Sequencing of Prosthecochloris ethylica and Desulfuromonas acetoxidans within a Syntrophic Mixture Reveals Unique Pili and Protein Interactions.</title>
        <authorList>
            <person name="Kyndt J.A."/>
            <person name="Van Beeumen J.J."/>
            <person name="Meyer T.E."/>
        </authorList>
    </citation>
    <scope>NUCLEOTIDE SEQUENCE [LARGE SCALE GENOMIC DNA]</scope>
    <source>
        <strain evidence="8 9">N3</strain>
    </source>
</reference>
<sequence>MKALACLVILLAISLPAAGRAEPARRLDLEEFIRLATTRNSVFEEILLDELRLRHRTTLELPADELLLSLKADHRFVLDNNDSAPGCSIELDKLFPVTATRLSASYSLDNSRTENRESSEFTLSFIQPVARNAFGRGDRLIRQLTGMENDITRYEVIEAYEDYLAGLINLYFDWYGAAENLATAETALKETTKQLENIRERARSLIARPIDVNKVRVQAAGRQENLIEIRNTYSSITELIRQAVRDTAGTDILPVRPSLAGIDTSGTGPTAERFMKTARTTMILKLLEEKAGVEVSRKAEALLPSVNLSAGYTISGEGAVMNDADPSLFAGISLDVPLPGRQDRAEWELSRIDSIETSLSVHNSMLSIDTAIRNLYRSIRNQYRLISLARDKITISRSIAADENRNYSLGKTDLSDLIDELNRLEEHRFSLITKEIELQKMLVEWRRLTDSLVRRAEKVASAPESLPAVTVPDLLQ</sequence>
<evidence type="ECO:0000313" key="8">
    <source>
        <dbReference type="EMBL" id="MBF0635718.1"/>
    </source>
</evidence>
<dbReference type="Gene3D" id="1.20.1600.10">
    <property type="entry name" value="Outer membrane efflux proteins (OEP)"/>
    <property type="match status" value="1"/>
</dbReference>
<dbReference type="PANTHER" id="PTHR30026:SF23">
    <property type="entry name" value="TO APRF-PUTATIVE OUTER MEMBRANE EFFLUX PROTEIN OR SECRETED ALKALINE PHOSPHATASE-RELATED"/>
    <property type="match status" value="1"/>
</dbReference>
<feature type="signal peptide" evidence="7">
    <location>
        <begin position="1"/>
        <end position="17"/>
    </location>
</feature>
<evidence type="ECO:0000256" key="6">
    <source>
        <dbReference type="SAM" id="Coils"/>
    </source>
</evidence>
<keyword evidence="3" id="KW-0812">Transmembrane</keyword>
<gene>
    <name evidence="8" type="ORF">INT08_00790</name>
</gene>
<dbReference type="SUPFAM" id="SSF56954">
    <property type="entry name" value="Outer membrane efflux proteins (OEP)"/>
    <property type="match status" value="1"/>
</dbReference>
<comment type="subcellular location">
    <subcellularLocation>
        <location evidence="1">Cell outer membrane</location>
    </subcellularLocation>
</comment>
<comment type="caution">
    <text evidence="8">The sequence shown here is derived from an EMBL/GenBank/DDBJ whole genome shotgun (WGS) entry which is preliminary data.</text>
</comment>
<keyword evidence="2" id="KW-1134">Transmembrane beta strand</keyword>
<evidence type="ECO:0000256" key="1">
    <source>
        <dbReference type="ARBA" id="ARBA00004442"/>
    </source>
</evidence>
<evidence type="ECO:0000256" key="7">
    <source>
        <dbReference type="SAM" id="SignalP"/>
    </source>
</evidence>
<evidence type="ECO:0000256" key="4">
    <source>
        <dbReference type="ARBA" id="ARBA00023136"/>
    </source>
</evidence>
<dbReference type="InterPro" id="IPR051906">
    <property type="entry name" value="TolC-like"/>
</dbReference>
<protein>
    <submittedName>
        <fullName evidence="8">TolC family protein</fullName>
    </submittedName>
</protein>
<accession>A0ABR9XNY1</accession>
<keyword evidence="4" id="KW-0472">Membrane</keyword>
<dbReference type="PANTHER" id="PTHR30026">
    <property type="entry name" value="OUTER MEMBRANE PROTEIN TOLC"/>
    <property type="match status" value="1"/>
</dbReference>
<dbReference type="Proteomes" id="UP000619838">
    <property type="component" value="Unassembled WGS sequence"/>
</dbReference>
<organism evidence="8 9">
    <name type="scientific">Prosthecochloris ethylica</name>
    <dbReference type="NCBI Taxonomy" id="2743976"/>
    <lineage>
        <taxon>Bacteria</taxon>
        <taxon>Pseudomonadati</taxon>
        <taxon>Chlorobiota</taxon>
        <taxon>Chlorobiia</taxon>
        <taxon>Chlorobiales</taxon>
        <taxon>Chlorobiaceae</taxon>
        <taxon>Prosthecochloris</taxon>
    </lineage>
</organism>
<evidence type="ECO:0000256" key="5">
    <source>
        <dbReference type="ARBA" id="ARBA00023237"/>
    </source>
</evidence>
<evidence type="ECO:0000313" key="9">
    <source>
        <dbReference type="Proteomes" id="UP000619838"/>
    </source>
</evidence>